<dbReference type="PANTHER" id="PTHR23105">
    <property type="entry name" value="RIBOSOMAL PROTEIN L7AE FAMILY MEMBER"/>
    <property type="match status" value="1"/>
</dbReference>
<dbReference type="GO" id="GO:0005730">
    <property type="term" value="C:nucleolus"/>
    <property type="evidence" value="ECO:0007669"/>
    <property type="project" value="UniProtKB-SubCell"/>
</dbReference>
<dbReference type="KEGG" id="sfm:108927340"/>
<dbReference type="Ensembl" id="ENSSFOT00015047897.1">
    <property type="protein sequence ID" value="ENSSFOP00015070744.1"/>
    <property type="gene ID" value="ENSSFOG00015027184.1"/>
</dbReference>
<dbReference type="Gene3D" id="3.40.50.790">
    <property type="match status" value="1"/>
</dbReference>
<dbReference type="InterPro" id="IPR016095">
    <property type="entry name" value="Ribosomal_uL1_3-a/b-sand"/>
</dbReference>
<keyword evidence="2" id="KW-1017">Isopeptide bond</keyword>
<dbReference type="SUPFAM" id="SSF56808">
    <property type="entry name" value="Ribosomal protein L1"/>
    <property type="match status" value="1"/>
</dbReference>
<reference evidence="12 13" key="1">
    <citation type="submission" date="2019-04" db="EMBL/GenBank/DDBJ databases">
        <authorList>
            <consortium name="Wellcome Sanger Institute Data Sharing"/>
        </authorList>
    </citation>
    <scope>NUCLEOTIDE SEQUENCE [LARGE SCALE GENOMIC DNA]</scope>
</reference>
<evidence type="ECO:0000256" key="11">
    <source>
        <dbReference type="SAM" id="MobiDB-lite"/>
    </source>
</evidence>
<evidence type="ECO:0000256" key="10">
    <source>
        <dbReference type="ARBA" id="ARBA00070787"/>
    </source>
</evidence>
<dbReference type="RefSeq" id="XP_018596112.1">
    <property type="nucleotide sequence ID" value="XM_018740596.2"/>
</dbReference>
<evidence type="ECO:0000256" key="4">
    <source>
        <dbReference type="ARBA" id="ARBA00022843"/>
    </source>
</evidence>
<evidence type="ECO:0000256" key="6">
    <source>
        <dbReference type="ARBA" id="ARBA00023054"/>
    </source>
</evidence>
<evidence type="ECO:0000256" key="9">
    <source>
        <dbReference type="ARBA" id="ARBA00061550"/>
    </source>
</evidence>
<keyword evidence="13" id="KW-1185">Reference proteome</keyword>
<dbReference type="Gene3D" id="3.30.190.20">
    <property type="match status" value="1"/>
</dbReference>
<comment type="function">
    <text evidence="8">Regulates cellular senescence through inhibition of PTEN translation. Acts as a pro-apoptotic regulator in response to DNA damage.</text>
</comment>
<dbReference type="Proteomes" id="UP000694397">
    <property type="component" value="Chromosome 20"/>
</dbReference>
<evidence type="ECO:0000256" key="3">
    <source>
        <dbReference type="ARBA" id="ARBA00022553"/>
    </source>
</evidence>
<comment type="similarity">
    <text evidence="9">Belongs to the universal ribosomal protein uL1 family. Highly divergent.</text>
</comment>
<dbReference type="InterPro" id="IPR023674">
    <property type="entry name" value="Ribosomal_uL1-like"/>
</dbReference>
<accession>A0A8C9W8N8</accession>
<dbReference type="Ensembl" id="ENSSFOT00015078358.1">
    <property type="protein sequence ID" value="ENSSFOP00015067653.1"/>
    <property type="gene ID" value="ENSSFOG00015027184.1"/>
</dbReference>
<feature type="region of interest" description="Disordered" evidence="11">
    <location>
        <begin position="257"/>
        <end position="347"/>
    </location>
</feature>
<dbReference type="GeneTree" id="ENSGT00440000038603"/>
<proteinExistence type="inferred from homology"/>
<evidence type="ECO:0000256" key="2">
    <source>
        <dbReference type="ARBA" id="ARBA00022499"/>
    </source>
</evidence>
<dbReference type="GO" id="GO:0003723">
    <property type="term" value="F:RNA binding"/>
    <property type="evidence" value="ECO:0007669"/>
    <property type="project" value="InterPro"/>
</dbReference>
<dbReference type="CTD" id="26156"/>
<dbReference type="AlphaFoldDB" id="A0A8C9W8N8"/>
<keyword evidence="5" id="KW-0007">Acetylation</keyword>
<organism evidence="12 13">
    <name type="scientific">Scleropages formosus</name>
    <name type="common">Asian bonytongue</name>
    <name type="synonym">Osteoglossum formosum</name>
    <dbReference type="NCBI Taxonomy" id="113540"/>
    <lineage>
        <taxon>Eukaryota</taxon>
        <taxon>Metazoa</taxon>
        <taxon>Chordata</taxon>
        <taxon>Craniata</taxon>
        <taxon>Vertebrata</taxon>
        <taxon>Euteleostomi</taxon>
        <taxon>Actinopterygii</taxon>
        <taxon>Neopterygii</taxon>
        <taxon>Teleostei</taxon>
        <taxon>Osteoglossocephala</taxon>
        <taxon>Osteoglossomorpha</taxon>
        <taxon>Osteoglossiformes</taxon>
        <taxon>Osteoglossidae</taxon>
        <taxon>Scleropages</taxon>
    </lineage>
</organism>
<dbReference type="GeneID" id="108927340"/>
<keyword evidence="7" id="KW-0539">Nucleus</keyword>
<comment type="subcellular location">
    <subcellularLocation>
        <location evidence="1">Nucleus</location>
        <location evidence="1">Nucleolus</location>
    </subcellularLocation>
</comment>
<gene>
    <name evidence="12" type="primary">rsl1d1</name>
</gene>
<evidence type="ECO:0000256" key="5">
    <source>
        <dbReference type="ARBA" id="ARBA00022990"/>
    </source>
</evidence>
<evidence type="ECO:0000256" key="8">
    <source>
        <dbReference type="ARBA" id="ARBA00054167"/>
    </source>
</evidence>
<dbReference type="InterPro" id="IPR028364">
    <property type="entry name" value="Ribosomal_uL1/biogenesis"/>
</dbReference>
<dbReference type="OrthoDB" id="10251727at2759"/>
<keyword evidence="3" id="KW-0597">Phosphoprotein</keyword>
<dbReference type="CDD" id="cd00403">
    <property type="entry name" value="Ribosomal_L1"/>
    <property type="match status" value="1"/>
</dbReference>
<evidence type="ECO:0000256" key="1">
    <source>
        <dbReference type="ARBA" id="ARBA00004604"/>
    </source>
</evidence>
<keyword evidence="4" id="KW-0832">Ubl conjugation</keyword>
<evidence type="ECO:0000256" key="7">
    <source>
        <dbReference type="ARBA" id="ARBA00023242"/>
    </source>
</evidence>
<name>A0A8C9W8N8_SCLFO</name>
<evidence type="ECO:0000313" key="12">
    <source>
        <dbReference type="Ensembl" id="ENSSFOP00015070744.1"/>
    </source>
</evidence>
<dbReference type="Pfam" id="PF00687">
    <property type="entry name" value="Ribosomal_L1"/>
    <property type="match status" value="1"/>
</dbReference>
<reference evidence="12" key="2">
    <citation type="submission" date="2025-05" db="UniProtKB">
        <authorList>
            <consortium name="Ensembl"/>
        </authorList>
    </citation>
    <scope>IDENTIFICATION</scope>
</reference>
<sequence>MADGKGTVELDRAQVKKAVQCLLAYLKSRTAGDLLLLNECQRVSLLFTLWRIPKKEKTIRVPLPHGIRTEVSEVCLFTRDEPKMTTDQTERFYKKLLTERGVKGVTEVIPFKVLKTEYKSFESKRRLLGNFDLFLSDARVRRLLPSHLGKHFYQSKKAPLSVDLLSKQLAKSLEKIIQGSTLCISKKGSCCMAHVGHSGMPADHIVENIIATVNSVTENLPQKGMSIKIIHLKSQSSAALPVYTSDLSHVSLLKEAEEKTISSGAPSGKKRKKGSPAKTTDISAVPVSGEQSEEPEEPKVSGTQKVLKRKTPVKGKATSANVKLARSAKKCPKTPVQKSRRKVPKSC</sequence>
<protein>
    <recommendedName>
        <fullName evidence="10">Ribosomal L1 domain-containing protein 1</fullName>
    </recommendedName>
</protein>
<dbReference type="InterPro" id="IPR050257">
    <property type="entry name" value="eL8/uL1-like"/>
</dbReference>
<evidence type="ECO:0000313" key="13">
    <source>
        <dbReference type="Proteomes" id="UP000694397"/>
    </source>
</evidence>
<feature type="compositionally biased region" description="Basic residues" evidence="11">
    <location>
        <begin position="326"/>
        <end position="347"/>
    </location>
</feature>
<keyword evidence="6" id="KW-0175">Coiled coil</keyword>
<dbReference type="FunFam" id="3.40.50.790:FF:000004">
    <property type="entry name" value="Ribosomal L1 domain-containing 1-like 1"/>
    <property type="match status" value="1"/>
</dbReference>